<keyword evidence="1" id="KW-0472">Membrane</keyword>
<dbReference type="STRING" id="867902.Ornrh_0303"/>
<evidence type="ECO:0000313" key="3">
    <source>
        <dbReference type="Proteomes" id="UP000006051"/>
    </source>
</evidence>
<dbReference type="AlphaFoldDB" id="I3ZXT7"/>
<keyword evidence="1" id="KW-0812">Transmembrane</keyword>
<dbReference type="EMBL" id="CP003283">
    <property type="protein sequence ID" value="AFL96521.1"/>
    <property type="molecule type" value="Genomic_DNA"/>
</dbReference>
<organism evidence="2 3">
    <name type="scientific">Ornithobacterium rhinotracheale (strain ATCC 51463 / DSM 15997 / CCUG 23171 / CIP 104009 / LMG 9086)</name>
    <dbReference type="NCBI Taxonomy" id="867902"/>
    <lineage>
        <taxon>Bacteria</taxon>
        <taxon>Pseudomonadati</taxon>
        <taxon>Bacteroidota</taxon>
        <taxon>Flavobacteriia</taxon>
        <taxon>Flavobacteriales</taxon>
        <taxon>Weeksellaceae</taxon>
        <taxon>Ornithobacterium</taxon>
    </lineage>
</organism>
<dbReference type="KEGG" id="orh:Ornrh_0303"/>
<sequence length="62" mass="7397">MEDFFIELIIHFVWTTFLIWFIGYLVARLLKIKRPIMFSIVIAIIGIFSVLGYFILNLRFSP</sequence>
<dbReference type="Proteomes" id="UP000006051">
    <property type="component" value="Chromosome"/>
</dbReference>
<gene>
    <name evidence="2" type="ordered locus">Ornrh_0303</name>
</gene>
<protein>
    <submittedName>
        <fullName evidence="2">Uncharacterized protein</fullName>
    </submittedName>
</protein>
<name>I3ZXT7_ORNRL</name>
<evidence type="ECO:0000313" key="2">
    <source>
        <dbReference type="EMBL" id="AFL96521.1"/>
    </source>
</evidence>
<accession>I3ZXT7</accession>
<evidence type="ECO:0000256" key="1">
    <source>
        <dbReference type="SAM" id="Phobius"/>
    </source>
</evidence>
<reference evidence="2 3" key="1">
    <citation type="submission" date="2012-06" db="EMBL/GenBank/DDBJ databases">
        <title>The complete genome of Ornithobacterium rhinotracheale DSM 15997.</title>
        <authorList>
            <consortium name="US DOE Joint Genome Institute (JGI-PGF)"/>
            <person name="Lucas S."/>
            <person name="Copeland A."/>
            <person name="Lapidus A."/>
            <person name="Goodwin L."/>
            <person name="Pitluck S."/>
            <person name="Peters L."/>
            <person name="Mikhailova N."/>
            <person name="Teshima H."/>
            <person name="Kyrpides N."/>
            <person name="Mavromatis K."/>
            <person name="Pagani I."/>
            <person name="Ivanova N."/>
            <person name="Ovchinnikova G."/>
            <person name="Zeytun A."/>
            <person name="Detter J.C."/>
            <person name="Han C."/>
            <person name="Land M."/>
            <person name="Hauser L."/>
            <person name="Markowitz V."/>
            <person name="Cheng J.-F."/>
            <person name="Hugenholtz P."/>
            <person name="Woyke T."/>
            <person name="Wu D."/>
            <person name="Lang E."/>
            <person name="Kopitz M."/>
            <person name="Brambilla E."/>
            <person name="Klenk H.-P."/>
            <person name="Eisen J.A."/>
        </authorList>
    </citation>
    <scope>NUCLEOTIDE SEQUENCE [LARGE SCALE GENOMIC DNA]</scope>
    <source>
        <strain evidence="3">ATCC 51463 / DSM 15997 / CCUG 23171 / LMG 9086</strain>
    </source>
</reference>
<feature type="transmembrane region" description="Helical" evidence="1">
    <location>
        <begin position="6"/>
        <end position="27"/>
    </location>
</feature>
<proteinExistence type="predicted"/>
<keyword evidence="1" id="KW-1133">Transmembrane helix</keyword>
<keyword evidence="3" id="KW-1185">Reference proteome</keyword>
<feature type="transmembrane region" description="Helical" evidence="1">
    <location>
        <begin position="36"/>
        <end position="56"/>
    </location>
</feature>
<dbReference type="HOGENOM" id="CLU_2899787_0_0_10"/>